<reference evidence="1 2" key="1">
    <citation type="submission" date="2015-04" db="EMBL/GenBank/DDBJ databases">
        <authorList>
            <person name="Syromyatnikov M.Y."/>
            <person name="Popov V.N."/>
        </authorList>
    </citation>
    <scope>NUCLEOTIDE SEQUENCE [LARGE SCALE GENOMIC DNA]</scope>
</reference>
<gene>
    <name evidence="1" type="ORF">CLUMA_CG004788</name>
</gene>
<name>A0A1J1HUQ8_9DIPT</name>
<dbReference type="Proteomes" id="UP000183832">
    <property type="component" value="Unassembled WGS sequence"/>
</dbReference>
<protein>
    <submittedName>
        <fullName evidence="1">CLUMA_CG004788, isoform A</fullName>
    </submittedName>
</protein>
<evidence type="ECO:0000313" key="1">
    <source>
        <dbReference type="EMBL" id="CRK91100.1"/>
    </source>
</evidence>
<sequence length="86" mass="9988">MSGFIVTNILFSDLSAGSANLFFILTERYLNCKTAFNCTQKRILITKILSRLSLQYLQIRKLQLEIGTIIMKKWTTSIYTKQISKY</sequence>
<dbReference type="EMBL" id="CVRI01000020">
    <property type="protein sequence ID" value="CRK91100.1"/>
    <property type="molecule type" value="Genomic_DNA"/>
</dbReference>
<proteinExistence type="predicted"/>
<keyword evidence="2" id="KW-1185">Reference proteome</keyword>
<dbReference type="AlphaFoldDB" id="A0A1J1HUQ8"/>
<accession>A0A1J1HUQ8</accession>
<evidence type="ECO:0000313" key="2">
    <source>
        <dbReference type="Proteomes" id="UP000183832"/>
    </source>
</evidence>
<organism evidence="1 2">
    <name type="scientific">Clunio marinus</name>
    <dbReference type="NCBI Taxonomy" id="568069"/>
    <lineage>
        <taxon>Eukaryota</taxon>
        <taxon>Metazoa</taxon>
        <taxon>Ecdysozoa</taxon>
        <taxon>Arthropoda</taxon>
        <taxon>Hexapoda</taxon>
        <taxon>Insecta</taxon>
        <taxon>Pterygota</taxon>
        <taxon>Neoptera</taxon>
        <taxon>Endopterygota</taxon>
        <taxon>Diptera</taxon>
        <taxon>Nematocera</taxon>
        <taxon>Chironomoidea</taxon>
        <taxon>Chironomidae</taxon>
        <taxon>Clunio</taxon>
    </lineage>
</organism>